<dbReference type="EMBL" id="KV425614">
    <property type="protein sequence ID" value="KZT20841.1"/>
    <property type="molecule type" value="Genomic_DNA"/>
</dbReference>
<name>A0A165PCK6_9AGAM</name>
<dbReference type="OrthoDB" id="10501004at2759"/>
<reference evidence="2 3" key="1">
    <citation type="journal article" date="2016" name="Mol. Biol. Evol.">
        <title>Comparative Genomics of Early-Diverging Mushroom-Forming Fungi Provides Insights into the Origins of Lignocellulose Decay Capabilities.</title>
        <authorList>
            <person name="Nagy L.G."/>
            <person name="Riley R."/>
            <person name="Tritt A."/>
            <person name="Adam C."/>
            <person name="Daum C."/>
            <person name="Floudas D."/>
            <person name="Sun H."/>
            <person name="Yadav J.S."/>
            <person name="Pangilinan J."/>
            <person name="Larsson K.H."/>
            <person name="Matsuura K."/>
            <person name="Barry K."/>
            <person name="Labutti K."/>
            <person name="Kuo R."/>
            <person name="Ohm R.A."/>
            <person name="Bhattacharya S.S."/>
            <person name="Shirouzu T."/>
            <person name="Yoshinaga Y."/>
            <person name="Martin F.M."/>
            <person name="Grigoriev I.V."/>
            <person name="Hibbett D.S."/>
        </authorList>
    </citation>
    <scope>NUCLEOTIDE SEQUENCE [LARGE SCALE GENOMIC DNA]</scope>
    <source>
        <strain evidence="2 3">HHB14362 ss-1</strain>
    </source>
</reference>
<evidence type="ECO:0000313" key="3">
    <source>
        <dbReference type="Proteomes" id="UP000076761"/>
    </source>
</evidence>
<feature type="region of interest" description="Disordered" evidence="1">
    <location>
        <begin position="255"/>
        <end position="296"/>
    </location>
</feature>
<gene>
    <name evidence="2" type="ORF">NEOLEDRAFT_814639</name>
</gene>
<dbReference type="Proteomes" id="UP000076761">
    <property type="component" value="Unassembled WGS sequence"/>
</dbReference>
<accession>A0A165PCK6</accession>
<organism evidence="2 3">
    <name type="scientific">Neolentinus lepideus HHB14362 ss-1</name>
    <dbReference type="NCBI Taxonomy" id="1314782"/>
    <lineage>
        <taxon>Eukaryota</taxon>
        <taxon>Fungi</taxon>
        <taxon>Dikarya</taxon>
        <taxon>Basidiomycota</taxon>
        <taxon>Agaricomycotina</taxon>
        <taxon>Agaricomycetes</taxon>
        <taxon>Gloeophyllales</taxon>
        <taxon>Gloeophyllaceae</taxon>
        <taxon>Neolentinus</taxon>
    </lineage>
</organism>
<keyword evidence="3" id="KW-1185">Reference proteome</keyword>
<evidence type="ECO:0008006" key="4">
    <source>
        <dbReference type="Google" id="ProtNLM"/>
    </source>
</evidence>
<protein>
    <recommendedName>
        <fullName evidence="4">F-box domain-containing protein</fullName>
    </recommendedName>
</protein>
<evidence type="ECO:0000313" key="2">
    <source>
        <dbReference type="EMBL" id="KZT20841.1"/>
    </source>
</evidence>
<feature type="compositionally biased region" description="Acidic residues" evidence="1">
    <location>
        <begin position="274"/>
        <end position="292"/>
    </location>
</feature>
<dbReference type="InParanoid" id="A0A165PCK6"/>
<dbReference type="AlphaFoldDB" id="A0A165PCK6"/>
<sequence length="512" mass="56272">MSIQSLPPELLTQIIALTPTSFPSVSVLSRSFHSLSASFALNTLQVSGLDSIRRLASLLESDKAQAESEGRVYVGRVKHIFLSDVAPETANVPGIDDILRCSNSNVGTEAHGLLQAYSALLPLLTPSLVSLTVLSYNPYITPYRVILETPFPRLQSLTMRFTAIPYVVDFDACRTPTMPSLTHFHLAFAASPTLSDEPVGLVRMAAICAPNLTEVKFTNVRLGRDTVPILRKMLNISRAGKMQRFESMLTLFEEAQGEQAAPQPDADSNSDAQTEVETDVDSDEATDVEDEGGDNHLGGLATVYVQPALPSIDIPWWASYQLEMLQELKALSRETVHEAVTECVGRHRVGKEKGYERRRELIVLDSARRVGGYREWRRKWFAGVGWEPDFGMVYGCDGDVVKGESVCSVLSSPVQAFVLASSFMALRSRGDVLIFACRRWKAGERLARRRLGGCIRILPFGVTGAFSSSFCSMLCLPKPNMMLDLMVSWLCSRLALVLRSSIAIAAILCPCS</sequence>
<dbReference type="STRING" id="1314782.A0A165PCK6"/>
<evidence type="ECO:0000256" key="1">
    <source>
        <dbReference type="SAM" id="MobiDB-lite"/>
    </source>
</evidence>
<proteinExistence type="predicted"/>